<evidence type="ECO:0000256" key="1">
    <source>
        <dbReference type="ARBA" id="ARBA00001946"/>
    </source>
</evidence>
<dbReference type="Pfam" id="PF02878">
    <property type="entry name" value="PGM_PMM_I"/>
    <property type="match status" value="1"/>
</dbReference>
<dbReference type="CDD" id="cd03089">
    <property type="entry name" value="PMM_PGM"/>
    <property type="match status" value="1"/>
</dbReference>
<comment type="cofactor">
    <cofactor evidence="1">
        <name>Mg(2+)</name>
        <dbReference type="ChEBI" id="CHEBI:18420"/>
    </cofactor>
</comment>
<accession>A0ABS7JCS8</accession>
<dbReference type="InterPro" id="IPR005845">
    <property type="entry name" value="A-D-PHexomutase_a/b/a-II"/>
</dbReference>
<dbReference type="Gene3D" id="3.30.310.50">
    <property type="entry name" value="Alpha-D-phosphohexomutase, C-terminal domain"/>
    <property type="match status" value="1"/>
</dbReference>
<dbReference type="InterPro" id="IPR005844">
    <property type="entry name" value="A-D-PHexomutase_a/b/a-I"/>
</dbReference>
<evidence type="ECO:0000256" key="4">
    <source>
        <dbReference type="ARBA" id="ARBA00022723"/>
    </source>
</evidence>
<dbReference type="Pfam" id="PF00408">
    <property type="entry name" value="PGM_PMM_IV"/>
    <property type="match status" value="1"/>
</dbReference>
<evidence type="ECO:0000313" key="13">
    <source>
        <dbReference type="Proteomes" id="UP000776651"/>
    </source>
</evidence>
<evidence type="ECO:0000259" key="8">
    <source>
        <dbReference type="Pfam" id="PF00408"/>
    </source>
</evidence>
<dbReference type="NCBIfam" id="NF046027">
    <property type="entry name" value="PhglucPhmanMutPgmG"/>
    <property type="match status" value="1"/>
</dbReference>
<name>A0ABS7JCS8_9SPHN</name>
<evidence type="ECO:0000256" key="2">
    <source>
        <dbReference type="ARBA" id="ARBA00010231"/>
    </source>
</evidence>
<dbReference type="Proteomes" id="UP000776651">
    <property type="component" value="Unassembled WGS sequence"/>
</dbReference>
<dbReference type="SUPFAM" id="SSF55957">
    <property type="entry name" value="Phosphoglucomutase, C-terminal domain"/>
    <property type="match status" value="1"/>
</dbReference>
<feature type="domain" description="Alpha-D-phosphohexomutase C-terminal" evidence="8">
    <location>
        <begin position="377"/>
        <end position="452"/>
    </location>
</feature>
<dbReference type="PRINTS" id="PR00509">
    <property type="entry name" value="PGMPMM"/>
</dbReference>
<protein>
    <submittedName>
        <fullName evidence="12">Phosphomannomutase/phosphoglucomutase</fullName>
    </submittedName>
</protein>
<keyword evidence="4 7" id="KW-0479">Metal-binding</keyword>
<keyword evidence="3" id="KW-0597">Phosphoprotein</keyword>
<proteinExistence type="inferred from homology"/>
<evidence type="ECO:0000256" key="3">
    <source>
        <dbReference type="ARBA" id="ARBA00022553"/>
    </source>
</evidence>
<dbReference type="InterPro" id="IPR036900">
    <property type="entry name" value="A-D-PHexomutase_C_sf"/>
</dbReference>
<dbReference type="InterPro" id="IPR005846">
    <property type="entry name" value="A-D-PHexomutase_a/b/a-III"/>
</dbReference>
<dbReference type="PANTHER" id="PTHR43771:SF2">
    <property type="entry name" value="PHOSPHOMANNOMUTASE_PHOSPHOGLUCOMUTASE"/>
    <property type="match status" value="1"/>
</dbReference>
<keyword evidence="13" id="KW-1185">Reference proteome</keyword>
<dbReference type="InterPro" id="IPR005843">
    <property type="entry name" value="A-D-PHexomutase_C"/>
</dbReference>
<evidence type="ECO:0000313" key="12">
    <source>
        <dbReference type="EMBL" id="MBX7487448.1"/>
    </source>
</evidence>
<dbReference type="Pfam" id="PF02879">
    <property type="entry name" value="PGM_PMM_II"/>
    <property type="match status" value="1"/>
</dbReference>
<reference evidence="12 13" key="1">
    <citation type="submission" date="2021-08" db="EMBL/GenBank/DDBJ databases">
        <title>Comparative Genomics Analysis of the Genus Qipengyuania Reveals Extensive Genetic Diversity and Metabolic Versatility, Including the Description of Fifteen Novel Species.</title>
        <authorList>
            <person name="Liu Y."/>
        </authorList>
    </citation>
    <scope>NUCLEOTIDE SEQUENCE [LARGE SCALE GENOMIC DNA]</scope>
    <source>
        <strain evidence="12 13">GH25</strain>
    </source>
</reference>
<evidence type="ECO:0000259" key="9">
    <source>
        <dbReference type="Pfam" id="PF02878"/>
    </source>
</evidence>
<dbReference type="PROSITE" id="PS00710">
    <property type="entry name" value="PGM_PMM"/>
    <property type="match status" value="1"/>
</dbReference>
<dbReference type="PANTHER" id="PTHR43771">
    <property type="entry name" value="PHOSPHOMANNOMUTASE"/>
    <property type="match status" value="1"/>
</dbReference>
<keyword evidence="5 7" id="KW-0460">Magnesium</keyword>
<feature type="domain" description="Alpha-D-phosphohexomutase alpha/beta/alpha" evidence="10">
    <location>
        <begin position="154"/>
        <end position="257"/>
    </location>
</feature>
<organism evidence="12 13">
    <name type="scientific">Qipengyuania pacifica</name>
    <dbReference type="NCBI Taxonomy" id="2860199"/>
    <lineage>
        <taxon>Bacteria</taxon>
        <taxon>Pseudomonadati</taxon>
        <taxon>Pseudomonadota</taxon>
        <taxon>Alphaproteobacteria</taxon>
        <taxon>Sphingomonadales</taxon>
        <taxon>Erythrobacteraceae</taxon>
        <taxon>Qipengyuania</taxon>
    </lineage>
</organism>
<evidence type="ECO:0000256" key="5">
    <source>
        <dbReference type="ARBA" id="ARBA00022842"/>
    </source>
</evidence>
<dbReference type="InterPro" id="IPR005841">
    <property type="entry name" value="Alpha-D-phosphohexomutase_SF"/>
</dbReference>
<comment type="similarity">
    <text evidence="2 7">Belongs to the phosphohexose mutase family.</text>
</comment>
<dbReference type="EMBL" id="JAIGNQ010000001">
    <property type="protein sequence ID" value="MBX7487448.1"/>
    <property type="molecule type" value="Genomic_DNA"/>
</dbReference>
<dbReference type="RefSeq" id="WP_221596918.1">
    <property type="nucleotide sequence ID" value="NZ_JAIGNQ010000001.1"/>
</dbReference>
<dbReference type="SUPFAM" id="SSF53738">
    <property type="entry name" value="Phosphoglucomutase, first 3 domains"/>
    <property type="match status" value="3"/>
</dbReference>
<feature type="domain" description="Alpha-D-phosphohexomutase alpha/beta/alpha" evidence="11">
    <location>
        <begin position="261"/>
        <end position="368"/>
    </location>
</feature>
<evidence type="ECO:0000259" key="10">
    <source>
        <dbReference type="Pfam" id="PF02879"/>
    </source>
</evidence>
<dbReference type="InterPro" id="IPR016066">
    <property type="entry name" value="A-D-PHexomutase_CS"/>
</dbReference>
<sequence>MSHAFDPTVLREYDIRGIIGETLGPDDARAIGRGFATMLAEAGGSKVAVGYDGRVSSPLLEHALIEGLTASGMDVVRIGMGPTPMLYYAEASADDVDGGIQITGSHNPANYNGFKMVFQGRPFFGADIQELGRRGAEGEWADGSGEVESRDVIDAYIERMIEALNGVEPGVLDSLKVGWDAGNGAAGPALEKLTERLPGEHHLLFTEVDGNFPNHHPDPTVEENLEDLRKLVADKSLDFGVAFDGDGDRIGAIDGEGRVIWGDQLLMIYAEDLLARTKGATIIADVKASRALFDHVATHGGNPVMWKTGHSLIKSKMKETGSPLAGEMSGHVFFADEYYGYDDALYAGVRLMTAAARLGRSVTQLRGAMPPMVNTPEMRFQVDESRKFAAIEEIAGRIAASDAVADTTDGVRVTTDDGWWLLRASNTQDVLVARAESESQEGLDRLVAQIDAQLEASGLQRGPQAGH</sequence>
<keyword evidence="6" id="KW-0413">Isomerase</keyword>
<evidence type="ECO:0000256" key="6">
    <source>
        <dbReference type="ARBA" id="ARBA00023235"/>
    </source>
</evidence>
<dbReference type="Pfam" id="PF02880">
    <property type="entry name" value="PGM_PMM_III"/>
    <property type="match status" value="1"/>
</dbReference>
<gene>
    <name evidence="12" type="ORF">K3177_02865</name>
</gene>
<dbReference type="InterPro" id="IPR016055">
    <property type="entry name" value="A-D-PHexomutase_a/b/a-I/II/III"/>
</dbReference>
<evidence type="ECO:0000259" key="11">
    <source>
        <dbReference type="Pfam" id="PF02880"/>
    </source>
</evidence>
<dbReference type="Gene3D" id="3.40.120.10">
    <property type="entry name" value="Alpha-D-Glucose-1,6-Bisphosphate, subunit A, domain 3"/>
    <property type="match status" value="3"/>
</dbReference>
<feature type="domain" description="Alpha-D-phosphohexomutase alpha/beta/alpha" evidence="9">
    <location>
        <begin position="10"/>
        <end position="130"/>
    </location>
</feature>
<comment type="caution">
    <text evidence="12">The sequence shown here is derived from an EMBL/GenBank/DDBJ whole genome shotgun (WGS) entry which is preliminary data.</text>
</comment>
<evidence type="ECO:0000256" key="7">
    <source>
        <dbReference type="RuleBase" id="RU004326"/>
    </source>
</evidence>